<evidence type="ECO:0000259" key="4">
    <source>
        <dbReference type="Pfam" id="PF00685"/>
    </source>
</evidence>
<dbReference type="Gene3D" id="3.40.50.300">
    <property type="entry name" value="P-loop containing nucleotide triphosphate hydrolases"/>
    <property type="match status" value="1"/>
</dbReference>
<reference evidence="5" key="1">
    <citation type="submission" date="2025-05" db="UniProtKB">
        <authorList>
            <consortium name="RefSeq"/>
        </authorList>
    </citation>
    <scope>NUCLEOTIDE SEQUENCE [LARGE SCALE GENOMIC DNA]</scope>
</reference>
<feature type="domain" description="Sulfotransferase" evidence="4">
    <location>
        <begin position="90"/>
        <end position="307"/>
    </location>
</feature>
<keyword evidence="3" id="KW-0732">Signal</keyword>
<dbReference type="Pfam" id="PF00685">
    <property type="entry name" value="Sulfotransfer_1"/>
    <property type="match status" value="1"/>
</dbReference>
<keyword evidence="1" id="KW-0808">Transferase</keyword>
<evidence type="ECO:0000256" key="2">
    <source>
        <dbReference type="ARBA" id="ARBA00023180"/>
    </source>
</evidence>
<dbReference type="Proteomes" id="UP001652625">
    <property type="component" value="Chromosome 02"/>
</dbReference>
<dbReference type="SUPFAM" id="SSF52540">
    <property type="entry name" value="P-loop containing nucleoside triphosphate hydrolases"/>
    <property type="match status" value="1"/>
</dbReference>
<evidence type="ECO:0000313" key="5">
    <source>
        <dbReference type="Proteomes" id="UP001652625"/>
    </source>
</evidence>
<dbReference type="InterPro" id="IPR027417">
    <property type="entry name" value="P-loop_NTPase"/>
</dbReference>
<dbReference type="InterPro" id="IPR000863">
    <property type="entry name" value="Sulfotransferase_dom"/>
</dbReference>
<dbReference type="PANTHER" id="PTHR10605">
    <property type="entry name" value="HEPARAN SULFATE SULFOTRANSFERASE"/>
    <property type="match status" value="1"/>
</dbReference>
<dbReference type="RefSeq" id="XP_065647853.1">
    <property type="nucleotide sequence ID" value="XM_065791781.1"/>
</dbReference>
<keyword evidence="2" id="KW-0325">Glycoprotein</keyword>
<keyword evidence="5" id="KW-1185">Reference proteome</keyword>
<accession>A0ABM4BFU8</accession>
<evidence type="ECO:0000256" key="3">
    <source>
        <dbReference type="SAM" id="SignalP"/>
    </source>
</evidence>
<evidence type="ECO:0000256" key="1">
    <source>
        <dbReference type="ARBA" id="ARBA00022679"/>
    </source>
</evidence>
<name>A0ABM4BFU8_HYDVU</name>
<reference evidence="6" key="2">
    <citation type="submission" date="2025-08" db="UniProtKB">
        <authorList>
            <consortium name="RefSeq"/>
        </authorList>
    </citation>
    <scope>IDENTIFICATION</scope>
</reference>
<feature type="chain" id="PRO_5045193623" evidence="3">
    <location>
        <begin position="21"/>
        <end position="345"/>
    </location>
</feature>
<dbReference type="InterPro" id="IPR037359">
    <property type="entry name" value="NST/OST"/>
</dbReference>
<sequence>MKKFVLILTICVVFLTYMLTKEDSFSFHKPLILSNKSTHDKLKDSGDEQTLEKGDPVMSVKHILNFQFVESQTKSINQTERSGNLKKRFPQAIIAGVKKCGTRALLSFLAKHPHVRSAGKEMHFFDKDDNYNKGLDYYLAEMPFSHENQVTIEKTPGYFINPNAPERIYNLSPFIKLIFIFRDPVERAISDFAQTLAKSADEVKEIEKRIFIDGSIPKKININSSLIKIGLYAEHLQRWLKFFPMKQMYFANGDEFIKNPALEMKEIQKFLNIPLVINKSSFVYNQTKGFYCLRVEKEEEGCLGETKGRKHPYVKKSTKIKMLKFFKSYNKQFFSIINKNFGWVS</sequence>
<evidence type="ECO:0000313" key="6">
    <source>
        <dbReference type="RefSeq" id="XP_065647853.1"/>
    </source>
</evidence>
<organism evidence="5 6">
    <name type="scientific">Hydra vulgaris</name>
    <name type="common">Hydra</name>
    <name type="synonym">Hydra attenuata</name>
    <dbReference type="NCBI Taxonomy" id="6087"/>
    <lineage>
        <taxon>Eukaryota</taxon>
        <taxon>Metazoa</taxon>
        <taxon>Cnidaria</taxon>
        <taxon>Hydrozoa</taxon>
        <taxon>Hydroidolina</taxon>
        <taxon>Anthoathecata</taxon>
        <taxon>Aplanulata</taxon>
        <taxon>Hydridae</taxon>
        <taxon>Hydra</taxon>
    </lineage>
</organism>
<gene>
    <name evidence="6" type="primary">LOC101238357</name>
</gene>
<protein>
    <submittedName>
        <fullName evidence="6">Heparan sulfate glucosamine 3-O-sulfotransferase 1 isoform X2</fullName>
    </submittedName>
</protein>
<feature type="signal peptide" evidence="3">
    <location>
        <begin position="1"/>
        <end position="20"/>
    </location>
</feature>
<dbReference type="PANTHER" id="PTHR10605:SF72">
    <property type="entry name" value="HEPARAN SULFATE 3-O SULFOTRANSFERASE-B, ISOFORM A"/>
    <property type="match status" value="1"/>
</dbReference>
<dbReference type="GeneID" id="101238357"/>
<proteinExistence type="predicted"/>